<dbReference type="Proteomes" id="UP000434582">
    <property type="component" value="Unassembled WGS sequence"/>
</dbReference>
<dbReference type="RefSeq" id="WP_153342941.1">
    <property type="nucleotide sequence ID" value="NZ_WIVE01000019.1"/>
</dbReference>
<dbReference type="NCBIfam" id="TIGR03370">
    <property type="entry name" value="VPLPA-CTERM"/>
    <property type="match status" value="1"/>
</dbReference>
<evidence type="ECO:0000313" key="2">
    <source>
        <dbReference type="EMBL" id="MQX36436.1"/>
    </source>
</evidence>
<accession>A0A7X1ZF49</accession>
<feature type="signal peptide" evidence="1">
    <location>
        <begin position="1"/>
        <end position="26"/>
    </location>
</feature>
<keyword evidence="1" id="KW-0732">Signal</keyword>
<reference evidence="2 3" key="1">
    <citation type="submission" date="2019-10" db="EMBL/GenBank/DDBJ databases">
        <title>Draft whole-genome sequence of the purple nonsulfur photosynthetic bacterium Roseospira navarrensis DSM 15114.</title>
        <authorList>
            <person name="Kyndt J.A."/>
            <person name="Meyer T.E."/>
        </authorList>
    </citation>
    <scope>NUCLEOTIDE SEQUENCE [LARGE SCALE GENOMIC DNA]</scope>
    <source>
        <strain evidence="2 3">DSM 15114</strain>
    </source>
</reference>
<proteinExistence type="predicted"/>
<dbReference type="InterPro" id="IPR022472">
    <property type="entry name" value="VPLPA-CTERM"/>
</dbReference>
<feature type="chain" id="PRO_5030898222" evidence="1">
    <location>
        <begin position="27"/>
        <end position="247"/>
    </location>
</feature>
<dbReference type="InterPro" id="IPR006311">
    <property type="entry name" value="TAT_signal"/>
</dbReference>
<name>A0A7X1ZF49_9PROT</name>
<dbReference type="OrthoDB" id="7373260at2"/>
<comment type="caution">
    <text evidence="2">The sequence shown here is derived from an EMBL/GenBank/DDBJ whole genome shotgun (WGS) entry which is preliminary data.</text>
</comment>
<evidence type="ECO:0000313" key="3">
    <source>
        <dbReference type="Proteomes" id="UP000434582"/>
    </source>
</evidence>
<dbReference type="AlphaFoldDB" id="A0A7X1ZF49"/>
<gene>
    <name evidence="2" type="ORF">GHC57_07895</name>
</gene>
<organism evidence="2 3">
    <name type="scientific">Roseospira navarrensis</name>
    <dbReference type="NCBI Taxonomy" id="140058"/>
    <lineage>
        <taxon>Bacteria</taxon>
        <taxon>Pseudomonadati</taxon>
        <taxon>Pseudomonadota</taxon>
        <taxon>Alphaproteobacteria</taxon>
        <taxon>Rhodospirillales</taxon>
        <taxon>Rhodospirillaceae</taxon>
        <taxon>Roseospira</taxon>
    </lineage>
</organism>
<dbReference type="PROSITE" id="PS51318">
    <property type="entry name" value="TAT"/>
    <property type="match status" value="1"/>
</dbReference>
<dbReference type="EMBL" id="WIVE01000019">
    <property type="protein sequence ID" value="MQX36436.1"/>
    <property type="molecule type" value="Genomic_DNA"/>
</dbReference>
<evidence type="ECO:0000256" key="1">
    <source>
        <dbReference type="SAM" id="SignalP"/>
    </source>
</evidence>
<protein>
    <submittedName>
        <fullName evidence="2">VPLPA-CTERM sorting domain-containing protein</fullName>
    </submittedName>
</protein>
<keyword evidence="3" id="KW-1185">Reference proteome</keyword>
<sequence length="247" mass="24914">MMTRTHILAGAAALAAGLAVAQPASAAVFEFSELADPNGASGGSNEATWGGFTGPLGGYAGSFDTTNDIWTVDGIGVKASATNDATAGTAYYGESEAYLDGYSGGLAGLGVCSTVNSSFQCGTGSDDNTGRAGDTNSGVLETLILAFSTSVSLDNLIFRDRDHNVYGAGALTIDLNGTSYTHGVTDLSGFVGQTFAFARIADGEDFYLDTATVSAVPLPAAAWFLLTALGGLVGTRWLKKGEASAAA</sequence>